<dbReference type="CDD" id="cd07821">
    <property type="entry name" value="PYR_PYL_RCAR_like"/>
    <property type="match status" value="1"/>
</dbReference>
<proteinExistence type="predicted"/>
<name>A0ABS6BLX2_9SPHN</name>
<keyword evidence="3" id="KW-1185">Reference proteome</keyword>
<comment type="caution">
    <text evidence="2">The sequence shown here is derived from an EMBL/GenBank/DDBJ whole genome shotgun (WGS) entry which is preliminary data.</text>
</comment>
<protein>
    <submittedName>
        <fullName evidence="2">SRPBCC family protein</fullName>
    </submittedName>
</protein>
<reference evidence="2 3" key="1">
    <citation type="submission" date="2021-06" db="EMBL/GenBank/DDBJ databases">
        <title>Sphingomonas sp. XMGL2, whole genome shotgun sequencing project.</title>
        <authorList>
            <person name="Zhao G."/>
            <person name="Shen L."/>
        </authorList>
    </citation>
    <scope>NUCLEOTIDE SEQUENCE [LARGE SCALE GENOMIC DNA]</scope>
    <source>
        <strain evidence="2 3">XMGL2</strain>
    </source>
</reference>
<accession>A0ABS6BLX2</accession>
<dbReference type="Pfam" id="PF10604">
    <property type="entry name" value="Polyketide_cyc2"/>
    <property type="match status" value="1"/>
</dbReference>
<dbReference type="Proteomes" id="UP000776276">
    <property type="component" value="Unassembled WGS sequence"/>
</dbReference>
<gene>
    <name evidence="2" type="ORF">KOF26_10105</name>
</gene>
<feature type="signal peptide" evidence="1">
    <location>
        <begin position="1"/>
        <end position="25"/>
    </location>
</feature>
<dbReference type="InterPro" id="IPR019587">
    <property type="entry name" value="Polyketide_cyclase/dehydratase"/>
</dbReference>
<dbReference type="RefSeq" id="WP_216323993.1">
    <property type="nucleotide sequence ID" value="NZ_JAHKRT010000004.1"/>
</dbReference>
<dbReference type="EMBL" id="JAHKRT010000004">
    <property type="protein sequence ID" value="MBU3078220.1"/>
    <property type="molecule type" value="Genomic_DNA"/>
</dbReference>
<organism evidence="2 3">
    <name type="scientific">Sphingomonas quercus</name>
    <dbReference type="NCBI Taxonomy" id="2842451"/>
    <lineage>
        <taxon>Bacteria</taxon>
        <taxon>Pseudomonadati</taxon>
        <taxon>Pseudomonadota</taxon>
        <taxon>Alphaproteobacteria</taxon>
        <taxon>Sphingomonadales</taxon>
        <taxon>Sphingomonadaceae</taxon>
        <taxon>Sphingomonas</taxon>
    </lineage>
</organism>
<evidence type="ECO:0000313" key="2">
    <source>
        <dbReference type="EMBL" id="MBU3078220.1"/>
    </source>
</evidence>
<keyword evidence="1" id="KW-0732">Signal</keyword>
<feature type="chain" id="PRO_5047448440" evidence="1">
    <location>
        <begin position="26"/>
        <end position="166"/>
    </location>
</feature>
<sequence>MPRPRRLRLCAAIGLSAMAAGSAHAADYVMIRNEVVVQKSADATWKRIGDYCAISEWMKVSCDYASGNGDVGTVRRLMNGATWEAMVARTAHSYTYWQTQGNLAGAGYHGTLAAEPDGPGRTRLSYTLFYDQAAMPSDAVRASEHERLTKRFAGLLDVMKGLAEAK</sequence>
<evidence type="ECO:0000313" key="3">
    <source>
        <dbReference type="Proteomes" id="UP000776276"/>
    </source>
</evidence>
<evidence type="ECO:0000256" key="1">
    <source>
        <dbReference type="SAM" id="SignalP"/>
    </source>
</evidence>